<sequence length="238" mass="25814">MVQSWLPYCGAAPLPGEWLARWNGDPLLLCLFGGAALWGWRRADLSPPFWWGFASIVLLFVSPLCALSSALFSARVAHHVLLTAVAAPLVAWGLRPVALAARRAATAAAVHILAFWFWHAPQPYAAALSNDAIYWLMQITLFGSALGFWMALRRAPTPLALGLLLVMTAQMGLLGALITFAGDPLYAPHYATTQPWGLRPIEDQQLAGLIMWVPAAGFYLAAALGMAWRLVSPRAART</sequence>
<feature type="transmembrane region" description="Helical" evidence="6">
    <location>
        <begin position="209"/>
        <end position="231"/>
    </location>
</feature>
<keyword evidence="2" id="KW-1003">Cell membrane</keyword>
<dbReference type="GO" id="GO:0005886">
    <property type="term" value="C:plasma membrane"/>
    <property type="evidence" value="ECO:0007669"/>
    <property type="project" value="UniProtKB-SubCell"/>
</dbReference>
<protein>
    <submittedName>
        <fullName evidence="7">Putative membrane protein</fullName>
    </submittedName>
</protein>
<evidence type="ECO:0000313" key="8">
    <source>
        <dbReference type="Proteomes" id="UP000190044"/>
    </source>
</evidence>
<feature type="transmembrane region" description="Helical" evidence="6">
    <location>
        <begin position="101"/>
        <end position="120"/>
    </location>
</feature>
<keyword evidence="8" id="KW-1185">Reference proteome</keyword>
<organism evidence="7 8">
    <name type="scientific">Sphingopyxis flava</name>
    <dbReference type="NCBI Taxonomy" id="1507287"/>
    <lineage>
        <taxon>Bacteria</taxon>
        <taxon>Pseudomonadati</taxon>
        <taxon>Pseudomonadota</taxon>
        <taxon>Alphaproteobacteria</taxon>
        <taxon>Sphingomonadales</taxon>
        <taxon>Sphingomonadaceae</taxon>
        <taxon>Sphingopyxis</taxon>
    </lineage>
</organism>
<dbReference type="Pfam" id="PF09678">
    <property type="entry name" value="Caa3_CtaG"/>
    <property type="match status" value="1"/>
</dbReference>
<proteinExistence type="predicted"/>
<evidence type="ECO:0000256" key="2">
    <source>
        <dbReference type="ARBA" id="ARBA00022475"/>
    </source>
</evidence>
<dbReference type="InterPro" id="IPR019108">
    <property type="entry name" value="Caa3_assmbl_CtaG-rel"/>
</dbReference>
<dbReference type="EMBL" id="FUYP01000006">
    <property type="protein sequence ID" value="SKB45620.1"/>
    <property type="molecule type" value="Genomic_DNA"/>
</dbReference>
<feature type="transmembrane region" description="Helical" evidence="6">
    <location>
        <begin position="132"/>
        <end position="152"/>
    </location>
</feature>
<dbReference type="AlphaFoldDB" id="A0A1T5BF33"/>
<evidence type="ECO:0000256" key="6">
    <source>
        <dbReference type="SAM" id="Phobius"/>
    </source>
</evidence>
<accession>A0A1T5BF33</accession>
<evidence type="ECO:0000256" key="4">
    <source>
        <dbReference type="ARBA" id="ARBA00022989"/>
    </source>
</evidence>
<dbReference type="OrthoDB" id="259025at2"/>
<feature type="transmembrane region" description="Helical" evidence="6">
    <location>
        <begin position="20"/>
        <end position="40"/>
    </location>
</feature>
<evidence type="ECO:0000313" key="7">
    <source>
        <dbReference type="EMBL" id="SKB45620.1"/>
    </source>
</evidence>
<feature type="transmembrane region" description="Helical" evidence="6">
    <location>
        <begin position="49"/>
        <end position="70"/>
    </location>
</feature>
<comment type="subcellular location">
    <subcellularLocation>
        <location evidence="1">Cell membrane</location>
        <topology evidence="1">Multi-pass membrane protein</topology>
    </subcellularLocation>
</comment>
<keyword evidence="3 6" id="KW-0812">Transmembrane</keyword>
<evidence type="ECO:0000256" key="1">
    <source>
        <dbReference type="ARBA" id="ARBA00004651"/>
    </source>
</evidence>
<evidence type="ECO:0000256" key="5">
    <source>
        <dbReference type="ARBA" id="ARBA00023136"/>
    </source>
</evidence>
<gene>
    <name evidence="7" type="ORF">SAMN06295937_1006135</name>
</gene>
<evidence type="ECO:0000256" key="3">
    <source>
        <dbReference type="ARBA" id="ARBA00022692"/>
    </source>
</evidence>
<feature type="transmembrane region" description="Helical" evidence="6">
    <location>
        <begin position="76"/>
        <end position="94"/>
    </location>
</feature>
<dbReference type="Proteomes" id="UP000190044">
    <property type="component" value="Unassembled WGS sequence"/>
</dbReference>
<keyword evidence="4 6" id="KW-1133">Transmembrane helix</keyword>
<keyword evidence="5 6" id="KW-0472">Membrane</keyword>
<feature type="transmembrane region" description="Helical" evidence="6">
    <location>
        <begin position="159"/>
        <end position="181"/>
    </location>
</feature>
<name>A0A1T5BF33_9SPHN</name>
<reference evidence="8" key="1">
    <citation type="submission" date="2017-02" db="EMBL/GenBank/DDBJ databases">
        <authorList>
            <person name="Varghese N."/>
            <person name="Submissions S."/>
        </authorList>
    </citation>
    <scope>NUCLEOTIDE SEQUENCE [LARGE SCALE GENOMIC DNA]</scope>
    <source>
        <strain evidence="8">R11H</strain>
    </source>
</reference>
<dbReference type="RefSeq" id="WP_079638018.1">
    <property type="nucleotide sequence ID" value="NZ_FUYP01000006.1"/>
</dbReference>